<dbReference type="GO" id="GO:0045504">
    <property type="term" value="F:dynein heavy chain binding"/>
    <property type="evidence" value="ECO:0007669"/>
    <property type="project" value="TreeGrafter"/>
</dbReference>
<dbReference type="SMART" id="SM00320">
    <property type="entry name" value="WD40"/>
    <property type="match status" value="3"/>
</dbReference>
<feature type="coiled-coil region" evidence="5">
    <location>
        <begin position="825"/>
        <end position="877"/>
    </location>
</feature>
<feature type="compositionally biased region" description="Low complexity" evidence="6">
    <location>
        <begin position="8"/>
        <end position="18"/>
    </location>
</feature>
<dbReference type="Proteomes" id="UP001044222">
    <property type="component" value="Unassembled WGS sequence"/>
</dbReference>
<dbReference type="InterPro" id="IPR050687">
    <property type="entry name" value="Dynein_IC"/>
</dbReference>
<evidence type="ECO:0000256" key="6">
    <source>
        <dbReference type="SAM" id="MobiDB-lite"/>
    </source>
</evidence>
<dbReference type="PANTHER" id="PTHR12442">
    <property type="entry name" value="DYNEIN INTERMEDIATE CHAIN"/>
    <property type="match status" value="1"/>
</dbReference>
<dbReference type="GO" id="GO:0060294">
    <property type="term" value="P:cilium movement involved in cell motility"/>
    <property type="evidence" value="ECO:0007669"/>
    <property type="project" value="TreeGrafter"/>
</dbReference>
<proteinExistence type="predicted"/>
<sequence length="895" mass="101669">MAPKKSKGSASRASSKASVKSKDKRNDRSSVGSVDDSGVPNDIFPMVITAATQELFECRADEDVTKDNPFKFLKKEDIKQDMKKRAAVSDFHPVKQVVLNYPADELLLVFDRDFTYGQSFYLVLTEEAKERVLNPPVSVDEQALEDELLDSFICKTPEPKPWVSLGSEQEIEEESVVDTRSRLKYKISRVRRKFGAPVVFSDRNASETPHGHMECMPYQDKNFSIQMLERSTGIQAVPSLKSSSTQTAWKYPRNMYTQYEPREFTAEEKENCMNSENLKNFVNLVASRFEIALQQNEIMDVFFDDWRALTEEDVIFGGKTDTHLKEYQSFTDLKFSKEKTVSYMNWHPTISGVIAVALTERLSFEERINDSTKLLLNPSLILFWNFSDPLNPQLVLECPDDVHSFQFCPSDPDIIVGGCMNGQVALWDISAYAERLQTARTGGAGSASANTNTLPGFEDKQANETPVMRYCAVSGIENSHKAPITDVQWLPDYFEVSRTGIPLENKNLMCVQILTCAPDCCVMFWDIRAPRAATQSVTDKKQKEEIPLENPHGVPNTFKHLDLSWKPLFRVNLPKIDSSGEYSPLKFSMMDSSENQPGGGIDKSNQNVGNSEGKVEYERLRVPSAKQLKVLEDISTKLYIGMEDGELIYTDWKMEKDNDSGRLFSAKPSRCFIVHDGPVNTVLRSPFFKDIILTVGGWTLAIWKEGVMQGPLIQVSCAAKRGTVGHWSLSRPGVFFIGKEDGNIEVWDLLEKTHEPIQTQNISTTRITSIKPWIVSSKQHLLAVSDHFGTVHILEIPWALRSPQSKEKLNVGRYFEREVERLIYIEKQLEMRAKEKREMDAEELRKKMESVVPEMLVEQIEEKAQKEYQDYLALEKVILKDMGLLSEEDKSSAEI</sequence>
<reference evidence="7" key="1">
    <citation type="submission" date="2021-01" db="EMBL/GenBank/DDBJ databases">
        <title>A chromosome-scale assembly of European eel, Anguilla anguilla.</title>
        <authorList>
            <person name="Henkel C."/>
            <person name="Jong-Raadsen S.A."/>
            <person name="Dufour S."/>
            <person name="Weltzien F.-A."/>
            <person name="Palstra A.P."/>
            <person name="Pelster B."/>
            <person name="Spaink H.P."/>
            <person name="Van Den Thillart G.E."/>
            <person name="Jansen H."/>
            <person name="Zahm M."/>
            <person name="Klopp C."/>
            <person name="Cedric C."/>
            <person name="Louis A."/>
            <person name="Berthelot C."/>
            <person name="Parey E."/>
            <person name="Roest Crollius H."/>
            <person name="Montfort J."/>
            <person name="Robinson-Rechavi M."/>
            <person name="Bucao C."/>
            <person name="Bouchez O."/>
            <person name="Gislard M."/>
            <person name="Lluch J."/>
            <person name="Milhes M."/>
            <person name="Lampietro C."/>
            <person name="Lopez Roques C."/>
            <person name="Donnadieu C."/>
            <person name="Braasch I."/>
            <person name="Desvignes T."/>
            <person name="Postlethwait J."/>
            <person name="Bobe J."/>
            <person name="Guiguen Y."/>
            <person name="Dirks R."/>
        </authorList>
    </citation>
    <scope>NUCLEOTIDE SEQUENCE</scope>
    <source>
        <strain evidence="7">Tag_6206</strain>
        <tissue evidence="7">Liver</tissue>
    </source>
</reference>
<dbReference type="InterPro" id="IPR001680">
    <property type="entry name" value="WD40_rpt"/>
</dbReference>
<dbReference type="EMBL" id="JAFIRN010000004">
    <property type="protein sequence ID" value="KAG5850055.1"/>
    <property type="molecule type" value="Genomic_DNA"/>
</dbReference>
<keyword evidence="5" id="KW-0175">Coiled coil</keyword>
<gene>
    <name evidence="7" type="ORF">ANANG_G00078190</name>
</gene>
<protein>
    <recommendedName>
        <fullName evidence="9">WD repeat-containing protein 63</fullName>
    </recommendedName>
</protein>
<evidence type="ECO:0000256" key="4">
    <source>
        <dbReference type="ARBA" id="ARBA00022737"/>
    </source>
</evidence>
<dbReference type="PANTHER" id="PTHR12442:SF5">
    <property type="entry name" value="DYNEIN AXONEMAL INTERMEDIATE CHAIN 3"/>
    <property type="match status" value="1"/>
</dbReference>
<dbReference type="Gene3D" id="2.130.10.10">
    <property type="entry name" value="YVTN repeat-like/Quinoprotein amine dehydrogenase"/>
    <property type="match status" value="2"/>
</dbReference>
<organism evidence="7 8">
    <name type="scientific">Anguilla anguilla</name>
    <name type="common">European freshwater eel</name>
    <name type="synonym">Muraena anguilla</name>
    <dbReference type="NCBI Taxonomy" id="7936"/>
    <lineage>
        <taxon>Eukaryota</taxon>
        <taxon>Metazoa</taxon>
        <taxon>Chordata</taxon>
        <taxon>Craniata</taxon>
        <taxon>Vertebrata</taxon>
        <taxon>Euteleostomi</taxon>
        <taxon>Actinopterygii</taxon>
        <taxon>Neopterygii</taxon>
        <taxon>Teleostei</taxon>
        <taxon>Anguilliformes</taxon>
        <taxon>Anguillidae</taxon>
        <taxon>Anguilla</taxon>
    </lineage>
</organism>
<accession>A0A9D3MJV5</accession>
<evidence type="ECO:0000256" key="2">
    <source>
        <dbReference type="ARBA" id="ARBA00022490"/>
    </source>
</evidence>
<name>A0A9D3MJV5_ANGAN</name>
<evidence type="ECO:0008006" key="9">
    <source>
        <dbReference type="Google" id="ProtNLM"/>
    </source>
</evidence>
<dbReference type="GO" id="GO:0036159">
    <property type="term" value="P:inner dynein arm assembly"/>
    <property type="evidence" value="ECO:0007669"/>
    <property type="project" value="TreeGrafter"/>
</dbReference>
<evidence type="ECO:0000313" key="7">
    <source>
        <dbReference type="EMBL" id="KAG5850055.1"/>
    </source>
</evidence>
<dbReference type="InterPro" id="IPR015943">
    <property type="entry name" value="WD40/YVTN_repeat-like_dom_sf"/>
</dbReference>
<evidence type="ECO:0000256" key="5">
    <source>
        <dbReference type="SAM" id="Coils"/>
    </source>
</evidence>
<feature type="region of interest" description="Disordered" evidence="6">
    <location>
        <begin position="1"/>
        <end position="37"/>
    </location>
</feature>
<keyword evidence="3" id="KW-0853">WD repeat</keyword>
<dbReference type="AlphaFoldDB" id="A0A9D3MJV5"/>
<keyword evidence="2" id="KW-0963">Cytoplasm</keyword>
<evidence type="ECO:0000256" key="3">
    <source>
        <dbReference type="ARBA" id="ARBA00022574"/>
    </source>
</evidence>
<dbReference type="SUPFAM" id="SSF50978">
    <property type="entry name" value="WD40 repeat-like"/>
    <property type="match status" value="1"/>
</dbReference>
<keyword evidence="8" id="KW-1185">Reference proteome</keyword>
<comment type="subcellular location">
    <subcellularLocation>
        <location evidence="1">Cytoplasm</location>
    </subcellularLocation>
</comment>
<evidence type="ECO:0000256" key="1">
    <source>
        <dbReference type="ARBA" id="ARBA00004496"/>
    </source>
</evidence>
<dbReference type="GO" id="GO:0045503">
    <property type="term" value="F:dynein light chain binding"/>
    <property type="evidence" value="ECO:0007669"/>
    <property type="project" value="TreeGrafter"/>
</dbReference>
<dbReference type="InterPro" id="IPR036322">
    <property type="entry name" value="WD40_repeat_dom_sf"/>
</dbReference>
<comment type="caution">
    <text evidence="7">The sequence shown here is derived from an EMBL/GenBank/DDBJ whole genome shotgun (WGS) entry which is preliminary data.</text>
</comment>
<evidence type="ECO:0000313" key="8">
    <source>
        <dbReference type="Proteomes" id="UP001044222"/>
    </source>
</evidence>
<keyword evidence="4" id="KW-0677">Repeat</keyword>
<dbReference type="GO" id="GO:0036156">
    <property type="term" value="C:inner dynein arm"/>
    <property type="evidence" value="ECO:0007669"/>
    <property type="project" value="TreeGrafter"/>
</dbReference>